<accession>A0A9X7UB23</accession>
<dbReference type="AlphaFoldDB" id="A0A9X7UB23"/>
<reference evidence="1 2" key="1">
    <citation type="submission" date="2020-07" db="EMBL/GenBank/DDBJ databases">
        <title>Whole genome sequence of Sphingobium yanoikuyae A3.</title>
        <authorList>
            <person name="Han S.-S."/>
        </authorList>
    </citation>
    <scope>NUCLEOTIDE SEQUENCE [LARGE SCALE GENOMIC DNA]</scope>
    <source>
        <strain evidence="1 2">A3</strain>
    </source>
</reference>
<sequence>MLSIVLALGAADPGLPHSWAEFGRAAALSHVEEKVEIATDPDRRSSEFPYRLRYSRTDGDGQVMVRWADSRDCPTVTAVIHGMRDMKPPAIQPYGIPGESLSIVMDGTGYFLSAPSADLQGRIRISSNVKTPLARWVDNAFTRLAPCWRGKPGA</sequence>
<proteinExistence type="predicted"/>
<dbReference type="Proteomes" id="UP000515377">
    <property type="component" value="Chromosome"/>
</dbReference>
<dbReference type="EMBL" id="CP060122">
    <property type="protein sequence ID" value="QNG46757.1"/>
    <property type="molecule type" value="Genomic_DNA"/>
</dbReference>
<evidence type="ECO:0000313" key="2">
    <source>
        <dbReference type="Proteomes" id="UP000515377"/>
    </source>
</evidence>
<evidence type="ECO:0000313" key="1">
    <source>
        <dbReference type="EMBL" id="QNG46757.1"/>
    </source>
</evidence>
<dbReference type="RefSeq" id="WP_010337608.1">
    <property type="nucleotide sequence ID" value="NZ_JBCNKW010000001.1"/>
</dbReference>
<organism evidence="1 2">
    <name type="scientific">Sphingobium yanoikuyae</name>
    <name type="common">Sphingomonas yanoikuyae</name>
    <dbReference type="NCBI Taxonomy" id="13690"/>
    <lineage>
        <taxon>Bacteria</taxon>
        <taxon>Pseudomonadati</taxon>
        <taxon>Pseudomonadota</taxon>
        <taxon>Alphaproteobacteria</taxon>
        <taxon>Sphingomonadales</taxon>
        <taxon>Sphingomonadaceae</taxon>
        <taxon>Sphingobium</taxon>
    </lineage>
</organism>
<gene>
    <name evidence="1" type="ORF">H3V42_03640</name>
</gene>
<protein>
    <submittedName>
        <fullName evidence="1">Uncharacterized protein</fullName>
    </submittedName>
</protein>
<name>A0A9X7UB23_SPHYA</name>